<reference evidence="2 3" key="1">
    <citation type="submission" date="2020-10" db="EMBL/GenBank/DDBJ databases">
        <title>Olsenella immobilis sp.nov., isolated from the mud in a fermentation cellar used for the production of Chinese strong-flavoured liquor.</title>
        <authorList>
            <person name="Lu L."/>
        </authorList>
    </citation>
    <scope>NUCLEOTIDE SEQUENCE [LARGE SCALE GENOMIC DNA]</scope>
    <source>
        <strain evidence="2 3">LZLJ-2</strain>
    </source>
</reference>
<keyword evidence="3" id="KW-1185">Reference proteome</keyword>
<dbReference type="InterPro" id="IPR005104">
    <property type="entry name" value="WHTH_HrcA_DNA-bd"/>
</dbReference>
<dbReference type="Pfam" id="PF03444">
    <property type="entry name" value="WHD_HrcA"/>
    <property type="match status" value="1"/>
</dbReference>
<evidence type="ECO:0000313" key="3">
    <source>
        <dbReference type="Proteomes" id="UP000593735"/>
    </source>
</evidence>
<dbReference type="InterPro" id="IPR036388">
    <property type="entry name" value="WH-like_DNA-bd_sf"/>
</dbReference>
<organism evidence="2 3">
    <name type="scientific">Thermophilibacter immobilis</name>
    <dbReference type="NCBI Taxonomy" id="2779519"/>
    <lineage>
        <taxon>Bacteria</taxon>
        <taxon>Bacillati</taxon>
        <taxon>Actinomycetota</taxon>
        <taxon>Coriobacteriia</taxon>
        <taxon>Coriobacteriales</taxon>
        <taxon>Atopobiaceae</taxon>
        <taxon>Thermophilibacter</taxon>
    </lineage>
</organism>
<dbReference type="KEGG" id="tio:INP52_00145"/>
<feature type="domain" description="Winged helix-turn-helix transcription repressor HrcA DNA-binding" evidence="1">
    <location>
        <begin position="19"/>
        <end position="78"/>
    </location>
</feature>
<dbReference type="EMBL" id="CP063767">
    <property type="protein sequence ID" value="QOY60676.1"/>
    <property type="molecule type" value="Genomic_DNA"/>
</dbReference>
<name>A0A7S7RTY1_9ACTN</name>
<dbReference type="InterPro" id="IPR036390">
    <property type="entry name" value="WH_DNA-bd_sf"/>
</dbReference>
<protein>
    <submittedName>
        <fullName evidence="2">Rrf2 family transcriptional regulator</fullName>
    </submittedName>
</protein>
<dbReference type="Proteomes" id="UP000593735">
    <property type="component" value="Chromosome"/>
</dbReference>
<dbReference type="GO" id="GO:0006355">
    <property type="term" value="P:regulation of DNA-templated transcription"/>
    <property type="evidence" value="ECO:0007669"/>
    <property type="project" value="InterPro"/>
</dbReference>
<dbReference type="SUPFAM" id="SSF46785">
    <property type="entry name" value="Winged helix' DNA-binding domain"/>
    <property type="match status" value="1"/>
</dbReference>
<sequence>MVMENNAAHTTGVAQPVRLTPTERQILSFLELHNGRSCTKAQIAVSLGRNKKTIDRLMSHLRAIGLVSSEPAWGEDGGQLANSYRLICLRSSAAPVGVHEPAIR</sequence>
<evidence type="ECO:0000259" key="1">
    <source>
        <dbReference type="Pfam" id="PF03444"/>
    </source>
</evidence>
<dbReference type="Gene3D" id="1.10.10.10">
    <property type="entry name" value="Winged helix-like DNA-binding domain superfamily/Winged helix DNA-binding domain"/>
    <property type="match status" value="1"/>
</dbReference>
<gene>
    <name evidence="2" type="ORF">INP52_00145</name>
</gene>
<dbReference type="AlphaFoldDB" id="A0A7S7RTY1"/>
<accession>A0A7S7RTY1</accession>
<dbReference type="GO" id="GO:0003677">
    <property type="term" value="F:DNA binding"/>
    <property type="evidence" value="ECO:0007669"/>
    <property type="project" value="InterPro"/>
</dbReference>
<proteinExistence type="predicted"/>
<evidence type="ECO:0000313" key="2">
    <source>
        <dbReference type="EMBL" id="QOY60676.1"/>
    </source>
</evidence>